<gene>
    <name evidence="1" type="ORF">g.23086</name>
</gene>
<dbReference type="AlphaFoldDB" id="A0A1B6GN67"/>
<proteinExistence type="predicted"/>
<name>A0A1B6GN67_9HEMI</name>
<dbReference type="Gene3D" id="3.30.420.10">
    <property type="entry name" value="Ribonuclease H-like superfamily/Ribonuclease H"/>
    <property type="match status" value="1"/>
</dbReference>
<organism evidence="1">
    <name type="scientific">Cuerna arida</name>
    <dbReference type="NCBI Taxonomy" id="1464854"/>
    <lineage>
        <taxon>Eukaryota</taxon>
        <taxon>Metazoa</taxon>
        <taxon>Ecdysozoa</taxon>
        <taxon>Arthropoda</taxon>
        <taxon>Hexapoda</taxon>
        <taxon>Insecta</taxon>
        <taxon>Pterygota</taxon>
        <taxon>Neoptera</taxon>
        <taxon>Paraneoptera</taxon>
        <taxon>Hemiptera</taxon>
        <taxon>Auchenorrhyncha</taxon>
        <taxon>Membracoidea</taxon>
        <taxon>Cicadellidae</taxon>
        <taxon>Cicadellinae</taxon>
        <taxon>Proconiini</taxon>
        <taxon>Cuerna</taxon>
    </lineage>
</organism>
<dbReference type="PANTHER" id="PTHR47326:SF1">
    <property type="entry name" value="HTH PSQ-TYPE DOMAIN-CONTAINING PROTEIN"/>
    <property type="match status" value="1"/>
</dbReference>
<dbReference type="EMBL" id="GECZ01005895">
    <property type="protein sequence ID" value="JAS63874.1"/>
    <property type="molecule type" value="Transcribed_RNA"/>
</dbReference>
<dbReference type="GO" id="GO:0003676">
    <property type="term" value="F:nucleic acid binding"/>
    <property type="evidence" value="ECO:0007669"/>
    <property type="project" value="InterPro"/>
</dbReference>
<reference evidence="1" key="1">
    <citation type="submission" date="2015-11" db="EMBL/GenBank/DDBJ databases">
        <title>De novo transcriptome assembly of four potential Pierce s Disease insect vectors from Arizona vineyards.</title>
        <authorList>
            <person name="Tassone E.E."/>
        </authorList>
    </citation>
    <scope>NUCLEOTIDE SEQUENCE</scope>
</reference>
<protein>
    <submittedName>
        <fullName evidence="1">Uncharacterized protein</fullName>
    </submittedName>
</protein>
<sequence>MNFLRSNFRGRVISRFGDIAWPPRSPDISICDFFLWGLLKSRVYTNKPRTLDDLKEAIRQKIANLSPEMLGKVFDNFSARLEECIAQDGHHLKDVIFKS</sequence>
<evidence type="ECO:0000313" key="1">
    <source>
        <dbReference type="EMBL" id="JAS63874.1"/>
    </source>
</evidence>
<accession>A0A1B6GN67</accession>
<dbReference type="PANTHER" id="PTHR47326">
    <property type="entry name" value="TRANSPOSABLE ELEMENT TC3 TRANSPOSASE-LIKE PROTEIN"/>
    <property type="match status" value="1"/>
</dbReference>
<dbReference type="InterPro" id="IPR036397">
    <property type="entry name" value="RNaseH_sf"/>
</dbReference>